<feature type="non-terminal residue" evidence="1">
    <location>
        <position position="53"/>
    </location>
</feature>
<proteinExistence type="predicted"/>
<reference evidence="1 2" key="1">
    <citation type="submission" date="2023-11" db="EMBL/GenBank/DDBJ databases">
        <title>Halocaridina rubra genome assembly.</title>
        <authorList>
            <person name="Smith C."/>
        </authorList>
    </citation>
    <scope>NUCLEOTIDE SEQUENCE [LARGE SCALE GENOMIC DNA]</scope>
    <source>
        <strain evidence="1">EP-1</strain>
        <tissue evidence="1">Whole</tissue>
    </source>
</reference>
<evidence type="ECO:0000313" key="2">
    <source>
        <dbReference type="Proteomes" id="UP001381693"/>
    </source>
</evidence>
<gene>
    <name evidence="1" type="ORF">SK128_025660</name>
</gene>
<comment type="caution">
    <text evidence="1">The sequence shown here is derived from an EMBL/GenBank/DDBJ whole genome shotgun (WGS) entry which is preliminary data.</text>
</comment>
<organism evidence="1 2">
    <name type="scientific">Halocaridina rubra</name>
    <name type="common">Hawaiian red shrimp</name>
    <dbReference type="NCBI Taxonomy" id="373956"/>
    <lineage>
        <taxon>Eukaryota</taxon>
        <taxon>Metazoa</taxon>
        <taxon>Ecdysozoa</taxon>
        <taxon>Arthropoda</taxon>
        <taxon>Crustacea</taxon>
        <taxon>Multicrustacea</taxon>
        <taxon>Malacostraca</taxon>
        <taxon>Eumalacostraca</taxon>
        <taxon>Eucarida</taxon>
        <taxon>Decapoda</taxon>
        <taxon>Pleocyemata</taxon>
        <taxon>Caridea</taxon>
        <taxon>Atyoidea</taxon>
        <taxon>Atyidae</taxon>
        <taxon>Halocaridina</taxon>
    </lineage>
</organism>
<dbReference type="Proteomes" id="UP001381693">
    <property type="component" value="Unassembled WGS sequence"/>
</dbReference>
<dbReference type="AlphaFoldDB" id="A0AAN8XH73"/>
<sequence length="53" mass="5688">MAPENSSIGQLRRKLHLETDENKAISDILNDATTVGSGLKSALTMAINTVFSK</sequence>
<protein>
    <submittedName>
        <fullName evidence="1">Uncharacterized protein</fullName>
    </submittedName>
</protein>
<accession>A0AAN8XH73</accession>
<name>A0AAN8XH73_HALRR</name>
<keyword evidence="2" id="KW-1185">Reference proteome</keyword>
<dbReference type="EMBL" id="JAXCGZ010002283">
    <property type="protein sequence ID" value="KAK7084091.1"/>
    <property type="molecule type" value="Genomic_DNA"/>
</dbReference>
<evidence type="ECO:0000313" key="1">
    <source>
        <dbReference type="EMBL" id="KAK7084091.1"/>
    </source>
</evidence>